<feature type="compositionally biased region" description="Acidic residues" evidence="1">
    <location>
        <begin position="738"/>
        <end position="750"/>
    </location>
</feature>
<feature type="compositionally biased region" description="Basic and acidic residues" evidence="1">
    <location>
        <begin position="1"/>
        <end position="21"/>
    </location>
</feature>
<accession>A0A9W9NSJ4</accession>
<feature type="compositionally biased region" description="Polar residues" evidence="1">
    <location>
        <begin position="380"/>
        <end position="407"/>
    </location>
</feature>
<dbReference type="AlphaFoldDB" id="A0A9W9NSJ4"/>
<feature type="compositionally biased region" description="Low complexity" evidence="1">
    <location>
        <begin position="714"/>
        <end position="723"/>
    </location>
</feature>
<dbReference type="PANTHER" id="PTHR28108">
    <property type="entry name" value="SWR1-COMPLEX PROTEIN 3"/>
    <property type="match status" value="1"/>
</dbReference>
<feature type="compositionally biased region" description="Polar residues" evidence="1">
    <location>
        <begin position="306"/>
        <end position="326"/>
    </location>
</feature>
<dbReference type="Proteomes" id="UP001150941">
    <property type="component" value="Unassembled WGS sequence"/>
</dbReference>
<dbReference type="InterPro" id="IPR057558">
    <property type="entry name" value="Swc3_dom"/>
</dbReference>
<evidence type="ECO:0000259" key="2">
    <source>
        <dbReference type="Pfam" id="PF24707"/>
    </source>
</evidence>
<dbReference type="GO" id="GO:0140849">
    <property type="term" value="F:ATP-dependent H2AZ histone chaperone activity"/>
    <property type="evidence" value="ECO:0007669"/>
    <property type="project" value="InterPro"/>
</dbReference>
<dbReference type="EMBL" id="JAPQKS010000005">
    <property type="protein sequence ID" value="KAJ5225376.1"/>
    <property type="molecule type" value="Genomic_DNA"/>
</dbReference>
<dbReference type="GO" id="GO:0000812">
    <property type="term" value="C:Swr1 complex"/>
    <property type="evidence" value="ECO:0007669"/>
    <property type="project" value="InterPro"/>
</dbReference>
<evidence type="ECO:0000256" key="1">
    <source>
        <dbReference type="SAM" id="MobiDB-lite"/>
    </source>
</evidence>
<feature type="compositionally biased region" description="Low complexity" evidence="1">
    <location>
        <begin position="599"/>
        <end position="620"/>
    </location>
</feature>
<feature type="region of interest" description="Disordered" evidence="1">
    <location>
        <begin position="712"/>
        <end position="750"/>
    </location>
</feature>
<organism evidence="3 4">
    <name type="scientific">Penicillium chermesinum</name>
    <dbReference type="NCBI Taxonomy" id="63820"/>
    <lineage>
        <taxon>Eukaryota</taxon>
        <taxon>Fungi</taxon>
        <taxon>Dikarya</taxon>
        <taxon>Ascomycota</taxon>
        <taxon>Pezizomycotina</taxon>
        <taxon>Eurotiomycetes</taxon>
        <taxon>Eurotiomycetidae</taxon>
        <taxon>Eurotiales</taxon>
        <taxon>Aspergillaceae</taxon>
        <taxon>Penicillium</taxon>
    </lineage>
</organism>
<keyword evidence="4" id="KW-1185">Reference proteome</keyword>
<feature type="domain" description="SWR1-complex protein 3" evidence="2">
    <location>
        <begin position="64"/>
        <end position="157"/>
    </location>
</feature>
<feature type="compositionally biased region" description="Polar residues" evidence="1">
    <location>
        <begin position="180"/>
        <end position="193"/>
    </location>
</feature>
<reference evidence="3" key="2">
    <citation type="journal article" date="2023" name="IMA Fungus">
        <title>Comparative genomic study of the Penicillium genus elucidates a diverse pangenome and 15 lateral gene transfer events.</title>
        <authorList>
            <person name="Petersen C."/>
            <person name="Sorensen T."/>
            <person name="Nielsen M.R."/>
            <person name="Sondergaard T.E."/>
            <person name="Sorensen J.L."/>
            <person name="Fitzpatrick D.A."/>
            <person name="Frisvad J.C."/>
            <person name="Nielsen K.L."/>
        </authorList>
    </citation>
    <scope>NUCLEOTIDE SEQUENCE</scope>
    <source>
        <strain evidence="3">IBT 19713</strain>
    </source>
</reference>
<feature type="compositionally biased region" description="Pro residues" evidence="1">
    <location>
        <begin position="447"/>
        <end position="465"/>
    </location>
</feature>
<feature type="compositionally biased region" description="Low complexity" evidence="1">
    <location>
        <begin position="219"/>
        <end position="237"/>
    </location>
</feature>
<feature type="region of interest" description="Disordered" evidence="1">
    <location>
        <begin position="1"/>
        <end position="80"/>
    </location>
</feature>
<dbReference type="RefSeq" id="XP_058328787.1">
    <property type="nucleotide sequence ID" value="XM_058475897.1"/>
</dbReference>
<dbReference type="PANTHER" id="PTHR28108:SF1">
    <property type="entry name" value="SWR1-COMPLEX PROTEIN 3"/>
    <property type="match status" value="1"/>
</dbReference>
<feature type="region of interest" description="Disordered" evidence="1">
    <location>
        <begin position="560"/>
        <end position="644"/>
    </location>
</feature>
<gene>
    <name evidence="3" type="ORF">N7468_006601</name>
</gene>
<feature type="compositionally biased region" description="Low complexity" evidence="1">
    <location>
        <begin position="419"/>
        <end position="437"/>
    </location>
</feature>
<dbReference type="InterPro" id="IPR037651">
    <property type="entry name" value="Swc3"/>
</dbReference>
<feature type="region of interest" description="Disordered" evidence="1">
    <location>
        <begin position="287"/>
        <end position="495"/>
    </location>
</feature>
<evidence type="ECO:0000313" key="4">
    <source>
        <dbReference type="Proteomes" id="UP001150941"/>
    </source>
</evidence>
<feature type="compositionally biased region" description="Polar residues" evidence="1">
    <location>
        <begin position="338"/>
        <end position="355"/>
    </location>
</feature>
<name>A0A9W9NSJ4_9EURO</name>
<evidence type="ECO:0000313" key="3">
    <source>
        <dbReference type="EMBL" id="KAJ5225376.1"/>
    </source>
</evidence>
<reference evidence="3" key="1">
    <citation type="submission" date="2022-11" db="EMBL/GenBank/DDBJ databases">
        <authorList>
            <person name="Petersen C."/>
        </authorList>
    </citation>
    <scope>NUCLEOTIDE SEQUENCE</scope>
    <source>
        <strain evidence="3">IBT 19713</strain>
    </source>
</reference>
<dbReference type="GeneID" id="83203200"/>
<protein>
    <recommendedName>
        <fullName evidence="2">SWR1-complex protein 3 domain-containing protein</fullName>
    </recommendedName>
</protein>
<feature type="compositionally biased region" description="Low complexity" evidence="1">
    <location>
        <begin position="293"/>
        <end position="305"/>
    </location>
</feature>
<feature type="compositionally biased region" description="Polar residues" evidence="1">
    <location>
        <begin position="478"/>
        <end position="493"/>
    </location>
</feature>
<feature type="compositionally biased region" description="Pro residues" evidence="1">
    <location>
        <begin position="198"/>
        <end position="210"/>
    </location>
</feature>
<dbReference type="OrthoDB" id="5338195at2759"/>
<dbReference type="Pfam" id="PF24707">
    <property type="entry name" value="Swc3"/>
    <property type="match status" value="1"/>
</dbReference>
<feature type="compositionally biased region" description="Basic residues" evidence="1">
    <location>
        <begin position="578"/>
        <end position="590"/>
    </location>
</feature>
<feature type="region of interest" description="Disordered" evidence="1">
    <location>
        <begin position="172"/>
        <end position="251"/>
    </location>
</feature>
<sequence length="770" mass="83273">MAEKRKQPPRAGREPAKRRATEAAATPTSHRKKEKEKAATPKAPSPPTEPIEAPLPVTIKEGDPLPVRKSRQPTNLPDEDYQSIAESAVLLTALERSKKKWLSDGILVRYYTKPKKTKRELIEKNNPPKESMTKVGLCDITVGPHLFDAMIYTVKDPDVQQQLHYAPQQRQMIHYGPPGNFQQYQHYQSSPGQQRRPPYTPTPGARPPQGYPGHQSPASRVPQPGPSSQPQRPSQTPNGQSGQPAKPSPDPVIQMLATRAAADPELKALMRVAHIDELNAIIKAREQQEKRQQAATAAAAQQQKALHSQSATSAAQTKPPAQQAGTQPKEPETKTKTISQGQTSKSSEPSVQTPSKGPEQPKAVSSTPAAPPAKPPAEGTPQTTNASHVSDQAKSQDKTNAGSTPATEPNIKQEPAPLASGGATPAPSNAPATPASSQGAQQAPGVRPTPTPGNPPQPIPRPTPVYTPQQQQPYGAQTPIQSRPQPYATSSLYQAKPATPRVMYKAVVFEFTSPLTPYGSSTSGHAGSGDRYLFPEYSILEWLPSDNTLLASFLITRKVDPNTPFPIETAPEPTTARGKGKGASKSKKKGKAEEKNETPETPAPNQATTTPSTNPPATSESAEKSDTKQDGSGGPGEGAKKEANLKEYWQPVTFRIHAADSRILEPLTRVVKPPDEVRKYMNEIMDRAERAPDGYLALRLPREEAVEAIAAENTTASTPQTTTARHRSSRASVVKVEEEPEMEDTQVEEDLEEELKDFYGDPMGLPPLRV</sequence>
<proteinExistence type="predicted"/>
<comment type="caution">
    <text evidence="3">The sequence shown here is derived from an EMBL/GenBank/DDBJ whole genome shotgun (WGS) entry which is preliminary data.</text>
</comment>